<dbReference type="EC" id="4.3.2.10" evidence="12"/>
<comment type="catalytic activity">
    <reaction evidence="11 12">
        <text>L-glutamine + H2O = L-glutamate + NH4(+)</text>
        <dbReference type="Rhea" id="RHEA:15889"/>
        <dbReference type="ChEBI" id="CHEBI:15377"/>
        <dbReference type="ChEBI" id="CHEBI:28938"/>
        <dbReference type="ChEBI" id="CHEBI:29985"/>
        <dbReference type="ChEBI" id="CHEBI:58359"/>
        <dbReference type="EC" id="3.5.1.2"/>
    </reaction>
</comment>
<dbReference type="EC" id="3.5.1.2" evidence="12"/>
<reference evidence="15" key="1">
    <citation type="journal article" date="2020" name="mSystems">
        <title>Genome- and Community-Level Interaction Insights into Carbon Utilization and Element Cycling Functions of Hydrothermarchaeota in Hydrothermal Sediment.</title>
        <authorList>
            <person name="Zhou Z."/>
            <person name="Liu Y."/>
            <person name="Xu W."/>
            <person name="Pan J."/>
            <person name="Luo Z.H."/>
            <person name="Li M."/>
        </authorList>
    </citation>
    <scope>NUCLEOTIDE SEQUENCE [LARGE SCALE GENOMIC DNA]</scope>
    <source>
        <strain evidence="15">HyVt-219</strain>
    </source>
</reference>
<dbReference type="PROSITE" id="PS51273">
    <property type="entry name" value="GATASE_TYPE_1"/>
    <property type="match status" value="1"/>
</dbReference>
<evidence type="ECO:0000256" key="11">
    <source>
        <dbReference type="ARBA" id="ARBA00049534"/>
    </source>
</evidence>
<evidence type="ECO:0000256" key="13">
    <source>
        <dbReference type="PIRSR" id="PIRSR000495-1"/>
    </source>
</evidence>
<dbReference type="EMBL" id="DRBC01000335">
    <property type="protein sequence ID" value="HDN85190.1"/>
    <property type="molecule type" value="Genomic_DNA"/>
</dbReference>
<feature type="active site" evidence="12 13">
    <location>
        <position position="190"/>
    </location>
</feature>
<evidence type="ECO:0000256" key="6">
    <source>
        <dbReference type="ARBA" id="ARBA00022801"/>
    </source>
</evidence>
<dbReference type="AlphaFoldDB" id="A0A7V0N022"/>
<comment type="subunit">
    <text evidence="3 12">Heterodimer of HisH and HisF.</text>
</comment>
<sequence length="213" mass="23897">MYKDSKIVVIDYGMGNLGSVEKALKKVGCDVLISDNSSIIEMARGLVLPGVGSFRDCMLNLEKHNLTGPIRKFISSGRPFLGICLGMQVLFSGSEEFGYTDGLDVLKGRVVPFPADSGLKIPHMGWNQIKIKKRAPLLRDIPDGSYFYFVHSYYVIPEDKDIIATTTWYGVEFTSSIWKDNIFACQFHPEKSQRLGLSILKLFGEVTKCWLNE</sequence>
<dbReference type="InterPro" id="IPR010139">
    <property type="entry name" value="Imidazole-glycPsynth_HisH"/>
</dbReference>
<evidence type="ECO:0000256" key="10">
    <source>
        <dbReference type="ARBA" id="ARBA00047838"/>
    </source>
</evidence>
<feature type="active site" description="Nucleophile" evidence="12 13">
    <location>
        <position position="84"/>
    </location>
</feature>
<keyword evidence="8 12" id="KW-0368">Histidine biosynthesis</keyword>
<evidence type="ECO:0000313" key="15">
    <source>
        <dbReference type="EMBL" id="HDN85190.1"/>
    </source>
</evidence>
<dbReference type="PANTHER" id="PTHR42701:SF1">
    <property type="entry name" value="IMIDAZOLE GLYCEROL PHOSPHATE SYNTHASE SUBUNIT HISH"/>
    <property type="match status" value="1"/>
</dbReference>
<dbReference type="SUPFAM" id="SSF52317">
    <property type="entry name" value="Class I glutamine amidotransferase-like"/>
    <property type="match status" value="1"/>
</dbReference>
<dbReference type="GO" id="GO:0005737">
    <property type="term" value="C:cytoplasm"/>
    <property type="evidence" value="ECO:0007669"/>
    <property type="project" value="UniProtKB-SubCell"/>
</dbReference>
<dbReference type="PANTHER" id="PTHR42701">
    <property type="entry name" value="IMIDAZOLE GLYCEROL PHOSPHATE SYNTHASE SUBUNIT HISH"/>
    <property type="match status" value="1"/>
</dbReference>
<evidence type="ECO:0000256" key="9">
    <source>
        <dbReference type="ARBA" id="ARBA00023239"/>
    </source>
</evidence>
<comment type="subcellular location">
    <subcellularLocation>
        <location evidence="1 12">Cytoplasm</location>
    </subcellularLocation>
</comment>
<dbReference type="NCBIfam" id="TIGR01855">
    <property type="entry name" value="IMP_synth_hisH"/>
    <property type="match status" value="1"/>
</dbReference>
<dbReference type="HAMAP" id="MF_00278">
    <property type="entry name" value="HisH"/>
    <property type="match status" value="1"/>
</dbReference>
<evidence type="ECO:0000256" key="3">
    <source>
        <dbReference type="ARBA" id="ARBA00011152"/>
    </source>
</evidence>
<dbReference type="PIRSF" id="PIRSF000495">
    <property type="entry name" value="Amidotransf_hisH"/>
    <property type="match status" value="1"/>
</dbReference>
<organism evidence="15">
    <name type="scientific">Aerophobetes bacterium</name>
    <dbReference type="NCBI Taxonomy" id="2030807"/>
    <lineage>
        <taxon>Bacteria</taxon>
        <taxon>Candidatus Aerophobota</taxon>
    </lineage>
</organism>
<evidence type="ECO:0000256" key="5">
    <source>
        <dbReference type="ARBA" id="ARBA00022605"/>
    </source>
</evidence>
<comment type="catalytic activity">
    <reaction evidence="10 12">
        <text>5-[(5-phospho-1-deoxy-D-ribulos-1-ylimino)methylamino]-1-(5-phospho-beta-D-ribosyl)imidazole-4-carboxamide + L-glutamine = D-erythro-1-(imidazol-4-yl)glycerol 3-phosphate + 5-amino-1-(5-phospho-beta-D-ribosyl)imidazole-4-carboxamide + L-glutamate + H(+)</text>
        <dbReference type="Rhea" id="RHEA:24793"/>
        <dbReference type="ChEBI" id="CHEBI:15378"/>
        <dbReference type="ChEBI" id="CHEBI:29985"/>
        <dbReference type="ChEBI" id="CHEBI:58278"/>
        <dbReference type="ChEBI" id="CHEBI:58359"/>
        <dbReference type="ChEBI" id="CHEBI:58475"/>
        <dbReference type="ChEBI" id="CHEBI:58525"/>
        <dbReference type="EC" id="4.3.2.10"/>
    </reaction>
</comment>
<dbReference type="GO" id="GO:0000105">
    <property type="term" value="P:L-histidine biosynthetic process"/>
    <property type="evidence" value="ECO:0007669"/>
    <property type="project" value="UniProtKB-UniRule"/>
</dbReference>
<dbReference type="Gene3D" id="3.40.50.880">
    <property type="match status" value="1"/>
</dbReference>
<evidence type="ECO:0000256" key="4">
    <source>
        <dbReference type="ARBA" id="ARBA00022490"/>
    </source>
</evidence>
<dbReference type="UniPathway" id="UPA00031">
    <property type="reaction ID" value="UER00010"/>
</dbReference>
<comment type="pathway">
    <text evidence="2 12">Amino-acid biosynthesis; L-histidine biosynthesis; L-histidine from 5-phospho-alpha-D-ribose 1-diphosphate: step 5/9.</text>
</comment>
<dbReference type="FunFam" id="3.40.50.880:FF:000009">
    <property type="entry name" value="Imidazole glycerol phosphate synthase subunit HisH"/>
    <property type="match status" value="1"/>
</dbReference>
<keyword evidence="4 12" id="KW-0963">Cytoplasm</keyword>
<keyword evidence="6 12" id="KW-0378">Hydrolase</keyword>
<keyword evidence="5 12" id="KW-0028">Amino-acid biosynthesis</keyword>
<feature type="domain" description="Glutamine amidotransferase" evidence="14">
    <location>
        <begin position="8"/>
        <end position="195"/>
    </location>
</feature>
<gene>
    <name evidence="12 15" type="primary">hisH</name>
    <name evidence="15" type="ORF">ENG47_05510</name>
</gene>
<dbReference type="Pfam" id="PF00117">
    <property type="entry name" value="GATase"/>
    <property type="match status" value="1"/>
</dbReference>
<comment type="caution">
    <text evidence="15">The sequence shown here is derived from an EMBL/GenBank/DDBJ whole genome shotgun (WGS) entry which is preliminary data.</text>
</comment>
<dbReference type="GO" id="GO:0004359">
    <property type="term" value="F:glutaminase activity"/>
    <property type="evidence" value="ECO:0007669"/>
    <property type="project" value="UniProtKB-EC"/>
</dbReference>
<dbReference type="Proteomes" id="UP000885660">
    <property type="component" value="Unassembled WGS sequence"/>
</dbReference>
<evidence type="ECO:0000256" key="8">
    <source>
        <dbReference type="ARBA" id="ARBA00023102"/>
    </source>
</evidence>
<evidence type="ECO:0000259" key="14">
    <source>
        <dbReference type="Pfam" id="PF00117"/>
    </source>
</evidence>
<accession>A0A7V0N022</accession>
<evidence type="ECO:0000256" key="1">
    <source>
        <dbReference type="ARBA" id="ARBA00004496"/>
    </source>
</evidence>
<dbReference type="InterPro" id="IPR017926">
    <property type="entry name" value="GATASE"/>
</dbReference>
<dbReference type="GO" id="GO:0016829">
    <property type="term" value="F:lyase activity"/>
    <property type="evidence" value="ECO:0007669"/>
    <property type="project" value="UniProtKB-KW"/>
</dbReference>
<evidence type="ECO:0000256" key="7">
    <source>
        <dbReference type="ARBA" id="ARBA00022962"/>
    </source>
</evidence>
<dbReference type="GO" id="GO:0000107">
    <property type="term" value="F:imidazoleglycerol-phosphate synthase activity"/>
    <property type="evidence" value="ECO:0007669"/>
    <property type="project" value="UniProtKB-UniRule"/>
</dbReference>
<dbReference type="CDD" id="cd01748">
    <property type="entry name" value="GATase1_IGP_Synthase"/>
    <property type="match status" value="1"/>
</dbReference>
<protein>
    <recommendedName>
        <fullName evidence="12">Imidazole glycerol phosphate synthase subunit HisH</fullName>
        <ecNumber evidence="12">4.3.2.10</ecNumber>
    </recommendedName>
    <alternativeName>
        <fullName evidence="12">IGP synthase glutaminase subunit</fullName>
        <ecNumber evidence="12">3.5.1.2</ecNumber>
    </alternativeName>
    <alternativeName>
        <fullName evidence="12">IGP synthase subunit HisH</fullName>
    </alternativeName>
    <alternativeName>
        <fullName evidence="12">ImGP synthase subunit HisH</fullName>
        <shortName evidence="12">IGPS subunit HisH</shortName>
    </alternativeName>
</protein>
<name>A0A7V0N022_UNCAE</name>
<feature type="active site" evidence="12 13">
    <location>
        <position position="188"/>
    </location>
</feature>
<comment type="function">
    <text evidence="12">IGPS catalyzes the conversion of PRFAR and glutamine to IGP, AICAR and glutamate. The HisH subunit catalyzes the hydrolysis of glutamine to glutamate and ammonia as part of the synthesis of IGP and AICAR. The resulting ammonia molecule is channeled to the active site of HisF.</text>
</comment>
<evidence type="ECO:0000256" key="2">
    <source>
        <dbReference type="ARBA" id="ARBA00005091"/>
    </source>
</evidence>
<proteinExistence type="inferred from homology"/>
<keyword evidence="7 12" id="KW-0315">Glutamine amidotransferase</keyword>
<keyword evidence="9 12" id="KW-0456">Lyase</keyword>
<dbReference type="InterPro" id="IPR029062">
    <property type="entry name" value="Class_I_gatase-like"/>
</dbReference>
<evidence type="ECO:0000256" key="12">
    <source>
        <dbReference type="HAMAP-Rule" id="MF_00278"/>
    </source>
</evidence>